<evidence type="ECO:0000313" key="3">
    <source>
        <dbReference type="Proteomes" id="UP000003257"/>
    </source>
</evidence>
<accession>A0ABM9X141</accession>
<keyword evidence="3" id="KW-1185">Reference proteome</keyword>
<name>A0ABM9X141_9RHOB</name>
<protein>
    <submittedName>
        <fullName evidence="2">Uncharacterized protein</fullName>
    </submittedName>
</protein>
<gene>
    <name evidence="2" type="ORF">OIHEL45_20326</name>
</gene>
<dbReference type="PROSITE" id="PS51257">
    <property type="entry name" value="PROKAR_LIPOPROTEIN"/>
    <property type="match status" value="1"/>
</dbReference>
<sequence>MRHILLATFMAVGWAGTASAACTYEQVEPVAKQGQMQHRFFSQCGFYEVGYMLEGNTLHFPRGGTHTVSDVSVAEAQSLLTEAYGLVDVGDDTFIRTKGLFGASR</sequence>
<keyword evidence="1" id="KW-0732">Signal</keyword>
<evidence type="ECO:0000256" key="1">
    <source>
        <dbReference type="SAM" id="SignalP"/>
    </source>
</evidence>
<dbReference type="RefSeq" id="WP_007121244.1">
    <property type="nucleotide sequence ID" value="NZ_ABID01000034.1"/>
</dbReference>
<dbReference type="EMBL" id="ABID01000034">
    <property type="protein sequence ID" value="EDQ03181.1"/>
    <property type="molecule type" value="Genomic_DNA"/>
</dbReference>
<comment type="caution">
    <text evidence="2">The sequence shown here is derived from an EMBL/GenBank/DDBJ whole genome shotgun (WGS) entry which is preliminary data.</text>
</comment>
<evidence type="ECO:0000313" key="2">
    <source>
        <dbReference type="EMBL" id="EDQ03181.1"/>
    </source>
</evidence>
<organism evidence="2 3">
    <name type="scientific">Sulfitobacter indolifex HEL-45</name>
    <dbReference type="NCBI Taxonomy" id="391624"/>
    <lineage>
        <taxon>Bacteria</taxon>
        <taxon>Pseudomonadati</taxon>
        <taxon>Pseudomonadota</taxon>
        <taxon>Alphaproteobacteria</taxon>
        <taxon>Rhodobacterales</taxon>
        <taxon>Roseobacteraceae</taxon>
        <taxon>Sulfitobacter</taxon>
    </lineage>
</organism>
<dbReference type="Proteomes" id="UP000003257">
    <property type="component" value="Unassembled WGS sequence"/>
</dbReference>
<reference evidence="2 3" key="1">
    <citation type="submission" date="2007-11" db="EMBL/GenBank/DDBJ databases">
        <authorList>
            <person name="Wagner-Dobler I."/>
            <person name="Ferriera S."/>
            <person name="Johnson J."/>
            <person name="Kravitz S."/>
            <person name="Beeson K."/>
            <person name="Sutton G."/>
            <person name="Rogers Y.-H."/>
            <person name="Friedman R."/>
            <person name="Frazier M."/>
            <person name="Venter J.C."/>
        </authorList>
    </citation>
    <scope>NUCLEOTIDE SEQUENCE [LARGE SCALE GENOMIC DNA]</scope>
    <source>
        <strain evidence="2 3">HEL-45</strain>
    </source>
</reference>
<feature type="signal peptide" evidence="1">
    <location>
        <begin position="1"/>
        <end position="20"/>
    </location>
</feature>
<proteinExistence type="predicted"/>
<feature type="chain" id="PRO_5047316314" evidence="1">
    <location>
        <begin position="21"/>
        <end position="105"/>
    </location>
</feature>